<dbReference type="AlphaFoldDB" id="A0A8S4FYU7"/>
<dbReference type="PANTHER" id="PTHR31649:SF1">
    <property type="entry name" value="FARNESOIC ACID O-METHYL TRANSFERASE DOMAIN-CONTAINING PROTEIN"/>
    <property type="match status" value="1"/>
</dbReference>
<evidence type="ECO:0000313" key="2">
    <source>
        <dbReference type="EMBL" id="CAG9132287.1"/>
    </source>
</evidence>
<dbReference type="PANTHER" id="PTHR31649">
    <property type="entry name" value="AGAP009604-PA"/>
    <property type="match status" value="1"/>
</dbReference>
<dbReference type="SMART" id="SM00696">
    <property type="entry name" value="DM9"/>
    <property type="match status" value="2"/>
</dbReference>
<evidence type="ECO:0000259" key="1">
    <source>
        <dbReference type="Pfam" id="PF12248"/>
    </source>
</evidence>
<sequence>MGDTVVLCSSFEKPHNVYKFDSGVFFFNVLSRNAEAKLDLLAKICPHKTIATVILSRYSSQIIPAKSCGTKMALNTPQLLSYQSPSTLTLSWHSGMIQVGRVGGKEPIMTCRYHDPEGVPIGFVRFHTQSGVSPVTWVFDIPPERPTRPIKITTGQLRWVQASDDLPTDAIIGGFERNHTYIARAHHNGSLTPGKYVPSKKLGFIPWGHQEHAKERCEILCGYNVEWVWTYGDNIPENAVIGGQSEGGIAGQEPLYISRAMHNGFLIPGKVHAMYKTCYLPYNGGEVEVSKYEILVSKDKDFRGIAVESVKESEEPGNDIVFL</sequence>
<gene>
    <name evidence="2" type="ORF">PLXY2_LOCUS10607</name>
</gene>
<accession>A0A8S4FYU7</accession>
<dbReference type="InterPro" id="IPR022041">
    <property type="entry name" value="Methyltransf_FA"/>
</dbReference>
<dbReference type="Pfam" id="PF11901">
    <property type="entry name" value="DM9"/>
    <property type="match status" value="1"/>
</dbReference>
<evidence type="ECO:0000313" key="3">
    <source>
        <dbReference type="Proteomes" id="UP000653454"/>
    </source>
</evidence>
<reference evidence="2" key="1">
    <citation type="submission" date="2020-11" db="EMBL/GenBank/DDBJ databases">
        <authorList>
            <person name="Whiteford S."/>
        </authorList>
    </citation>
    <scope>NUCLEOTIDE SEQUENCE</scope>
</reference>
<dbReference type="Proteomes" id="UP000653454">
    <property type="component" value="Unassembled WGS sequence"/>
</dbReference>
<dbReference type="EMBL" id="CAJHNJ030000048">
    <property type="protein sequence ID" value="CAG9132287.1"/>
    <property type="molecule type" value="Genomic_DNA"/>
</dbReference>
<keyword evidence="3" id="KW-1185">Reference proteome</keyword>
<dbReference type="InterPro" id="IPR006616">
    <property type="entry name" value="DM9_repeat"/>
</dbReference>
<protein>
    <submittedName>
        <fullName evidence="2">(diamondback moth) hypothetical protein</fullName>
    </submittedName>
</protein>
<dbReference type="Pfam" id="PF12248">
    <property type="entry name" value="Methyltransf_FA"/>
    <property type="match status" value="1"/>
</dbReference>
<feature type="domain" description="Farnesoic acid O-methyl transferase" evidence="1">
    <location>
        <begin position="70"/>
        <end position="141"/>
    </location>
</feature>
<name>A0A8S4FYU7_PLUXY</name>
<organism evidence="2 3">
    <name type="scientific">Plutella xylostella</name>
    <name type="common">Diamondback moth</name>
    <name type="synonym">Plutella maculipennis</name>
    <dbReference type="NCBI Taxonomy" id="51655"/>
    <lineage>
        <taxon>Eukaryota</taxon>
        <taxon>Metazoa</taxon>
        <taxon>Ecdysozoa</taxon>
        <taxon>Arthropoda</taxon>
        <taxon>Hexapoda</taxon>
        <taxon>Insecta</taxon>
        <taxon>Pterygota</taxon>
        <taxon>Neoptera</taxon>
        <taxon>Endopterygota</taxon>
        <taxon>Lepidoptera</taxon>
        <taxon>Glossata</taxon>
        <taxon>Ditrysia</taxon>
        <taxon>Yponomeutoidea</taxon>
        <taxon>Plutellidae</taxon>
        <taxon>Plutella</taxon>
    </lineage>
</organism>
<proteinExistence type="predicted"/>
<comment type="caution">
    <text evidence="2">The sequence shown here is derived from an EMBL/GenBank/DDBJ whole genome shotgun (WGS) entry which is preliminary data.</text>
</comment>